<evidence type="ECO:0000256" key="8">
    <source>
        <dbReference type="HAMAP-Rule" id="MF_01209"/>
    </source>
</evidence>
<feature type="region of interest" description="CPSase" evidence="8">
    <location>
        <begin position="1"/>
        <end position="186"/>
    </location>
</feature>
<feature type="binding site" evidence="8">
    <location>
        <position position="304"/>
    </location>
    <ligand>
        <name>L-glutamine</name>
        <dbReference type="ChEBI" id="CHEBI:58359"/>
    </ligand>
</feature>
<comment type="function">
    <text evidence="8">Small subunit of the glutamine-dependent carbamoyl phosphate synthetase (CPSase). CPSase catalyzes the formation of carbamoyl phosphate from the ammonia moiety of glutamine, carbonate, and phosphate donated by ATP, constituting the first step of 2 biosynthetic pathways, one leading to arginine and/or urea and the other to pyrimidine nucleotides. The small subunit (glutamine amidotransferase) binds and cleaves glutamine to supply the large subunit with the substrate ammonia.</text>
</comment>
<dbReference type="Pfam" id="PF00117">
    <property type="entry name" value="GATase"/>
    <property type="match status" value="1"/>
</dbReference>
<comment type="caution">
    <text evidence="8">Lacks conserved residue(s) required for the propagation of feature annotation.</text>
</comment>
<dbReference type="InterPro" id="IPR050472">
    <property type="entry name" value="Anth_synth/Amidotransfase"/>
</dbReference>
<keyword evidence="4 8" id="KW-0547">Nucleotide-binding</keyword>
<gene>
    <name evidence="8" type="primary">carA</name>
    <name evidence="10" type="ORF">CfP315_0541</name>
</gene>
<name>A0AA48I1D7_9FIRM</name>
<comment type="catalytic activity">
    <reaction evidence="8">
        <text>L-glutamine + H2O = L-glutamate + NH4(+)</text>
        <dbReference type="Rhea" id="RHEA:15889"/>
        <dbReference type="ChEBI" id="CHEBI:15377"/>
        <dbReference type="ChEBI" id="CHEBI:28938"/>
        <dbReference type="ChEBI" id="CHEBI:29985"/>
        <dbReference type="ChEBI" id="CHEBI:58359"/>
    </reaction>
</comment>
<dbReference type="PANTHER" id="PTHR43418:SF7">
    <property type="entry name" value="CARBAMOYL-PHOSPHATE SYNTHASE SMALL CHAIN"/>
    <property type="match status" value="1"/>
</dbReference>
<dbReference type="KEGG" id="ips:CfP315_0541"/>
<feature type="active site" evidence="8">
    <location>
        <position position="345"/>
    </location>
</feature>
<protein>
    <recommendedName>
        <fullName evidence="8">Carbamoyl phosphate synthase small chain</fullName>
        <ecNumber evidence="8">6.3.5.5</ecNumber>
    </recommendedName>
    <alternativeName>
        <fullName evidence="8">Carbamoyl phosphate synthetase glutamine chain</fullName>
    </alternativeName>
</protein>
<dbReference type="InterPro" id="IPR017926">
    <property type="entry name" value="GATASE"/>
</dbReference>
<dbReference type="GO" id="GO:0005524">
    <property type="term" value="F:ATP binding"/>
    <property type="evidence" value="ECO:0007669"/>
    <property type="project" value="UniProtKB-UniRule"/>
</dbReference>
<keyword evidence="8" id="KW-0028">Amino-acid biosynthesis</keyword>
<dbReference type="PANTHER" id="PTHR43418">
    <property type="entry name" value="MULTIFUNCTIONAL TRYPTOPHAN BIOSYNTHESIS PROTEIN-RELATED"/>
    <property type="match status" value="1"/>
</dbReference>
<evidence type="ECO:0000256" key="5">
    <source>
        <dbReference type="ARBA" id="ARBA00022840"/>
    </source>
</evidence>
<dbReference type="GO" id="GO:0006526">
    <property type="term" value="P:L-arginine biosynthetic process"/>
    <property type="evidence" value="ECO:0007669"/>
    <property type="project" value="UniProtKB-UniRule"/>
</dbReference>
<accession>A0AA48I1D7</accession>
<evidence type="ECO:0000256" key="7">
    <source>
        <dbReference type="ARBA" id="ARBA00048816"/>
    </source>
</evidence>
<dbReference type="Proteomes" id="UP001337580">
    <property type="component" value="Chromosome"/>
</dbReference>
<dbReference type="InterPro" id="IPR002474">
    <property type="entry name" value="CarbamoylP_synth_ssu_N"/>
</dbReference>
<feature type="binding site" evidence="8">
    <location>
        <position position="235"/>
    </location>
    <ligand>
        <name>L-glutamine</name>
        <dbReference type="ChEBI" id="CHEBI:58359"/>
    </ligand>
</feature>
<comment type="pathway">
    <text evidence="1 8">Amino-acid biosynthesis; L-arginine biosynthesis; carbamoyl phosphate from bicarbonate: step 1/1.</text>
</comment>
<dbReference type="Gene3D" id="3.50.30.20">
    <property type="entry name" value="Carbamoyl-phosphate synthase small subunit, N-terminal domain"/>
    <property type="match status" value="1"/>
</dbReference>
<evidence type="ECO:0000256" key="2">
    <source>
        <dbReference type="ARBA" id="ARBA00007800"/>
    </source>
</evidence>
<evidence type="ECO:0000313" key="10">
    <source>
        <dbReference type="EMBL" id="BED91982.1"/>
    </source>
</evidence>
<comment type="pathway">
    <text evidence="8">Pyrimidine metabolism; UMP biosynthesis via de novo pathway; (S)-dihydroorotate from bicarbonate: step 1/3.</text>
</comment>
<dbReference type="GO" id="GO:0044205">
    <property type="term" value="P:'de novo' UMP biosynthetic process"/>
    <property type="evidence" value="ECO:0007669"/>
    <property type="project" value="UniProtKB-UniRule"/>
</dbReference>
<keyword evidence="8" id="KW-0665">Pyrimidine biosynthesis</keyword>
<comment type="subunit">
    <text evidence="8">Composed of two chains; the small (or glutamine) chain promotes the hydrolysis of glutamine to ammonia, which is used by the large (or ammonia) chain to synthesize carbamoyl phosphate. Tetramer of heterodimers (alpha,beta)4.</text>
</comment>
<dbReference type="Pfam" id="PF00988">
    <property type="entry name" value="CPSase_sm_chain"/>
    <property type="match status" value="1"/>
</dbReference>
<keyword evidence="6 8" id="KW-0315">Glutamine amidotransferase</keyword>
<dbReference type="PROSITE" id="PS51273">
    <property type="entry name" value="GATASE_TYPE_1"/>
    <property type="match status" value="1"/>
</dbReference>
<dbReference type="SUPFAM" id="SSF52317">
    <property type="entry name" value="Class I glutamine amidotransferase-like"/>
    <property type="match status" value="1"/>
</dbReference>
<keyword evidence="5 8" id="KW-0067">ATP-binding</keyword>
<dbReference type="InterPro" id="IPR006274">
    <property type="entry name" value="CarbamoylP_synth_ssu"/>
</dbReference>
<feature type="binding site" evidence="8">
    <location>
        <position position="307"/>
    </location>
    <ligand>
        <name>L-glutamine</name>
        <dbReference type="ChEBI" id="CHEBI:58359"/>
    </ligand>
</feature>
<feature type="active site" description="Nucleophile" evidence="8">
    <location>
        <position position="262"/>
    </location>
</feature>
<dbReference type="GO" id="GO:0006541">
    <property type="term" value="P:glutamine metabolic process"/>
    <property type="evidence" value="ECO:0007669"/>
    <property type="project" value="InterPro"/>
</dbReference>
<evidence type="ECO:0000256" key="4">
    <source>
        <dbReference type="ARBA" id="ARBA00022741"/>
    </source>
</evidence>
<dbReference type="InterPro" id="IPR035686">
    <property type="entry name" value="CPSase_GATase1"/>
</dbReference>
<dbReference type="InterPro" id="IPR036480">
    <property type="entry name" value="CarbP_synth_ssu_N_sf"/>
</dbReference>
<feature type="binding site" evidence="8">
    <location>
        <position position="54"/>
    </location>
    <ligand>
        <name>L-glutamine</name>
        <dbReference type="ChEBI" id="CHEBI:58359"/>
    </ligand>
</feature>
<evidence type="ECO:0000256" key="3">
    <source>
        <dbReference type="ARBA" id="ARBA00022598"/>
    </source>
</evidence>
<dbReference type="AlphaFoldDB" id="A0AA48I1D7"/>
<evidence type="ECO:0000259" key="9">
    <source>
        <dbReference type="SMART" id="SM01097"/>
    </source>
</evidence>
<dbReference type="EC" id="6.3.5.5" evidence="8"/>
<dbReference type="PRINTS" id="PR00096">
    <property type="entry name" value="GATASE"/>
</dbReference>
<dbReference type="GO" id="GO:0006207">
    <property type="term" value="P:'de novo' pyrimidine nucleobase biosynthetic process"/>
    <property type="evidence" value="ECO:0007669"/>
    <property type="project" value="InterPro"/>
</dbReference>
<dbReference type="PRINTS" id="PR00097">
    <property type="entry name" value="ANTSNTHASEII"/>
</dbReference>
<feature type="binding site" evidence="8">
    <location>
        <position position="266"/>
    </location>
    <ligand>
        <name>L-glutamine</name>
        <dbReference type="ChEBI" id="CHEBI:58359"/>
    </ligand>
</feature>
<keyword evidence="3 8" id="KW-0436">Ligase</keyword>
<organism evidence="10">
    <name type="scientific">Candidatus Improbicoccus pseudotrichonymphae</name>
    <dbReference type="NCBI Taxonomy" id="3033792"/>
    <lineage>
        <taxon>Bacteria</taxon>
        <taxon>Bacillati</taxon>
        <taxon>Bacillota</taxon>
        <taxon>Clostridia</taxon>
        <taxon>Candidatus Improbicoccus</taxon>
    </lineage>
</organism>
<dbReference type="NCBIfam" id="NF009475">
    <property type="entry name" value="PRK12838.1"/>
    <property type="match status" value="1"/>
</dbReference>
<feature type="active site" evidence="8">
    <location>
        <position position="347"/>
    </location>
</feature>
<dbReference type="SMART" id="SM01097">
    <property type="entry name" value="CPSase_sm_chain"/>
    <property type="match status" value="1"/>
</dbReference>
<dbReference type="SUPFAM" id="SSF52021">
    <property type="entry name" value="Carbamoyl phosphate synthetase, small subunit N-terminal domain"/>
    <property type="match status" value="1"/>
</dbReference>
<dbReference type="GO" id="GO:0004088">
    <property type="term" value="F:carbamoyl-phosphate synthase (glutamine-hydrolyzing) activity"/>
    <property type="evidence" value="ECO:0007669"/>
    <property type="project" value="UniProtKB-UniRule"/>
</dbReference>
<sequence length="383" mass="43302">MKTSRHERKLVFENGKVFLGRSFGGNFDKGSYSIFEVVFNTSMVGYQEIISDASYFGQAVCMTYPLIGNYGIIKNDFESEFEVPHISALIVSEVCLYPFNSASFENLENFMCKFNVPGIFDVDTRKITRMLKDEGSMRAILTDANINDYEAVNLIKSFPIVKNHVSNVSCKNIKRFFCNENTEKVFKVVLIDCGVKTNIIRELSKRNCDVISVPYDTDYVSILNMNPDGVLVSNGPGDPIDNFSTISTIKNLRGKVPVFGICLGHQMIALALGGTTYKLRFGHRGGNHPVKDLTDGKIRVTSQNHSYAVDPDSLKNFKLTHINLLDNTIEGIEDKKNFMFSIQFHPEGSPGPRDNLYLFDKFLLNMKIFKKRFSLSRVYNAKK</sequence>
<dbReference type="InterPro" id="IPR029062">
    <property type="entry name" value="Class_I_gatase-like"/>
</dbReference>
<dbReference type="NCBIfam" id="TIGR01368">
    <property type="entry name" value="CPSaseIIsmall"/>
    <property type="match status" value="1"/>
</dbReference>
<evidence type="ECO:0000256" key="6">
    <source>
        <dbReference type="ARBA" id="ARBA00022962"/>
    </source>
</evidence>
<dbReference type="EMBL" id="AP027924">
    <property type="protein sequence ID" value="BED91982.1"/>
    <property type="molecule type" value="Genomic_DNA"/>
</dbReference>
<dbReference type="PRINTS" id="PR00099">
    <property type="entry name" value="CPSGATASE"/>
</dbReference>
<feature type="domain" description="Carbamoyl-phosphate synthase small subunit N-terminal" evidence="9">
    <location>
        <begin position="6"/>
        <end position="142"/>
    </location>
</feature>
<dbReference type="Gene3D" id="3.40.50.880">
    <property type="match status" value="1"/>
</dbReference>
<keyword evidence="8" id="KW-0055">Arginine biosynthesis</keyword>
<reference evidence="10" key="1">
    <citation type="journal article" date="2023" name="ISME J.">
        <title>Emergence of putative energy parasites within Clostridia revealed by genome analysis of a novel endosymbiotic clade.</title>
        <authorList>
            <person name="Takahashi K."/>
            <person name="Kuwahara H."/>
            <person name="Horikawa Y."/>
            <person name="Izawa K."/>
            <person name="Kato D."/>
            <person name="Inagaki T."/>
            <person name="Yuki M."/>
            <person name="Ohkuma M."/>
            <person name="Hongoh Y."/>
        </authorList>
    </citation>
    <scope>NUCLEOTIDE SEQUENCE</scope>
    <source>
        <strain evidence="10">CfP3-15</strain>
    </source>
</reference>
<feature type="binding site" evidence="8">
    <location>
        <position position="237"/>
    </location>
    <ligand>
        <name>L-glutamine</name>
        <dbReference type="ChEBI" id="CHEBI:58359"/>
    </ligand>
</feature>
<evidence type="ECO:0000256" key="1">
    <source>
        <dbReference type="ARBA" id="ARBA00005077"/>
    </source>
</evidence>
<comment type="catalytic activity">
    <reaction evidence="7 8">
        <text>hydrogencarbonate + L-glutamine + 2 ATP + H2O = carbamoyl phosphate + L-glutamate + 2 ADP + phosphate + 2 H(+)</text>
        <dbReference type="Rhea" id="RHEA:18633"/>
        <dbReference type="ChEBI" id="CHEBI:15377"/>
        <dbReference type="ChEBI" id="CHEBI:15378"/>
        <dbReference type="ChEBI" id="CHEBI:17544"/>
        <dbReference type="ChEBI" id="CHEBI:29985"/>
        <dbReference type="ChEBI" id="CHEBI:30616"/>
        <dbReference type="ChEBI" id="CHEBI:43474"/>
        <dbReference type="ChEBI" id="CHEBI:58228"/>
        <dbReference type="ChEBI" id="CHEBI:58359"/>
        <dbReference type="ChEBI" id="CHEBI:456216"/>
        <dbReference type="EC" id="6.3.5.5"/>
    </reaction>
</comment>
<feature type="binding site" evidence="8">
    <location>
        <position position="263"/>
    </location>
    <ligand>
        <name>L-glutamine</name>
        <dbReference type="ChEBI" id="CHEBI:58359"/>
    </ligand>
</feature>
<dbReference type="CDD" id="cd01744">
    <property type="entry name" value="GATase1_CPSase"/>
    <property type="match status" value="1"/>
</dbReference>
<comment type="similarity">
    <text evidence="2 8">Belongs to the CarA family.</text>
</comment>
<dbReference type="HAMAP" id="MF_01209">
    <property type="entry name" value="CPSase_S_chain"/>
    <property type="match status" value="1"/>
</dbReference>
<proteinExistence type="inferred from homology"/>